<dbReference type="InterPro" id="IPR029045">
    <property type="entry name" value="ClpP/crotonase-like_dom_sf"/>
</dbReference>
<dbReference type="GeneID" id="72070212"/>
<evidence type="ECO:0000256" key="2">
    <source>
        <dbReference type="SAM" id="SignalP"/>
    </source>
</evidence>
<proteinExistence type="predicted"/>
<accession>A0A9Q8VE75</accession>
<feature type="chain" id="PRO_5040371396" description="CPAF-like PDZ domain-containing protein" evidence="2">
    <location>
        <begin position="24"/>
        <end position="753"/>
    </location>
</feature>
<feature type="compositionally biased region" description="Polar residues" evidence="1">
    <location>
        <begin position="722"/>
        <end position="739"/>
    </location>
</feature>
<evidence type="ECO:0000313" key="5">
    <source>
        <dbReference type="Proteomes" id="UP000829364"/>
    </source>
</evidence>
<evidence type="ECO:0000259" key="3">
    <source>
        <dbReference type="Pfam" id="PF23658"/>
    </source>
</evidence>
<feature type="region of interest" description="Disordered" evidence="1">
    <location>
        <begin position="325"/>
        <end position="354"/>
    </location>
</feature>
<protein>
    <recommendedName>
        <fullName evidence="3">CPAF-like PDZ domain-containing protein</fullName>
    </recommendedName>
</protein>
<dbReference type="EMBL" id="CP086361">
    <property type="protein sequence ID" value="UNI22368.1"/>
    <property type="molecule type" value="Genomic_DNA"/>
</dbReference>
<dbReference type="Pfam" id="PF23658">
    <property type="entry name" value="PDZ_CPAF_rel"/>
    <property type="match status" value="1"/>
</dbReference>
<dbReference type="Gene3D" id="3.90.226.10">
    <property type="entry name" value="2-enoyl-CoA Hydratase, Chain A, domain 1"/>
    <property type="match status" value="1"/>
</dbReference>
<sequence>MTPRAMVPALVLLLLTAAGTALGQSHLDNGRMAHEAKSAHRSFSSRISAVANDTVEPCAALSQAFEAAASTNAKKGKGLVVLDVRPSVATACLKSVPLTKDRAAALVDYLTPYMEWHSTTEILKNPPEGYLVPGVDIFGGMQAIKQKLQGDGYKSQYEVMTDLQNIIIAANDNHLIYTPGMLGAFRLMRPDFDFMSISEDGRKTPEIFFARDIYTQSNGTRASSSPIASIDGQDIHEFLENESLKYPQNFQDPDAQLNVFFSSTPLNAVGVSSMAITSVLEIPDSYNITYKNGTSRQVTNAVVVPAAVSLAGIRSGVDFQKKFEIPMNRGNKPGPPPKKPQPKPPAPKPTVKGYPFPVAKHPNDLIAGYMLNQTGFQDTAVISFLGFSPIDGSGDDDSEEQFAAQVRQAGDVITQTAKVAKQQGRDKVIIDMSANGGGLLNLADFTYTTLFPGARFDAFDRYRHSTGLDFFTRVAPYRDSAQFLVAPLGFPQGPDNRPIEDPNAFFSPQEVKGQNMTAAFISDKTAPLTMNRELFLPGYGPSDANRPMKPLWEPQNMVILTDGLCASACSIFVGLLVRNFGIRTIALGGRAMNQPMQAIGGVRGSQVLSNSEIQGVVGQALEESRRQRRGRYQRAPDQNEKTLGLGDPPLLPFLDGPAGGSINARNAYSQNDTTGFPLHFQYQAANCRLFFTREMVLDVTEAWRQAASVAFKNGTCVPGSTVNEDGTMGATTPGFNPSVKSRGKGVPVPSLSP</sequence>
<reference evidence="4" key="1">
    <citation type="submission" date="2021-11" db="EMBL/GenBank/DDBJ databases">
        <title>Purpureocillium_takamizusanense_genome.</title>
        <authorList>
            <person name="Nguyen N.-H."/>
        </authorList>
    </citation>
    <scope>NUCLEOTIDE SEQUENCE</scope>
    <source>
        <strain evidence="4">PT3</strain>
    </source>
</reference>
<dbReference type="AlphaFoldDB" id="A0A9Q8VE75"/>
<dbReference type="InterPro" id="IPR056186">
    <property type="entry name" value="PDZ_CPAF-rel"/>
</dbReference>
<organism evidence="4 5">
    <name type="scientific">Purpureocillium takamizusanense</name>
    <dbReference type="NCBI Taxonomy" id="2060973"/>
    <lineage>
        <taxon>Eukaryota</taxon>
        <taxon>Fungi</taxon>
        <taxon>Dikarya</taxon>
        <taxon>Ascomycota</taxon>
        <taxon>Pezizomycotina</taxon>
        <taxon>Sordariomycetes</taxon>
        <taxon>Hypocreomycetidae</taxon>
        <taxon>Hypocreales</taxon>
        <taxon>Ophiocordycipitaceae</taxon>
        <taxon>Purpureocillium</taxon>
    </lineage>
</organism>
<feature type="region of interest" description="Disordered" evidence="1">
    <location>
        <begin position="624"/>
        <end position="648"/>
    </location>
</feature>
<dbReference type="OrthoDB" id="27214at2759"/>
<keyword evidence="2" id="KW-0732">Signal</keyword>
<evidence type="ECO:0000256" key="1">
    <source>
        <dbReference type="SAM" id="MobiDB-lite"/>
    </source>
</evidence>
<dbReference type="PANTHER" id="PTHR37049">
    <property type="entry name" value="PEPTIDASE S41 FAMILY PROTEIN"/>
    <property type="match status" value="1"/>
</dbReference>
<dbReference type="InterPro" id="IPR052766">
    <property type="entry name" value="S41A_metabolite_peptidase"/>
</dbReference>
<evidence type="ECO:0000313" key="4">
    <source>
        <dbReference type="EMBL" id="UNI22368.1"/>
    </source>
</evidence>
<dbReference type="PANTHER" id="PTHR37049:SF4">
    <property type="entry name" value="RHODANESE DOMAIN-CONTAINING PROTEIN"/>
    <property type="match status" value="1"/>
</dbReference>
<keyword evidence="5" id="KW-1185">Reference proteome</keyword>
<dbReference type="SUPFAM" id="SSF52096">
    <property type="entry name" value="ClpP/crotonase"/>
    <property type="match status" value="1"/>
</dbReference>
<dbReference type="KEGG" id="ptkz:JDV02_008264"/>
<feature type="signal peptide" evidence="2">
    <location>
        <begin position="1"/>
        <end position="23"/>
    </location>
</feature>
<dbReference type="Proteomes" id="UP000829364">
    <property type="component" value="Chromosome 8"/>
</dbReference>
<gene>
    <name evidence="4" type="ORF">JDV02_008264</name>
</gene>
<feature type="compositionally biased region" description="Pro residues" evidence="1">
    <location>
        <begin position="333"/>
        <end position="348"/>
    </location>
</feature>
<feature type="region of interest" description="Disordered" evidence="1">
    <location>
        <begin position="722"/>
        <end position="753"/>
    </location>
</feature>
<feature type="domain" description="CPAF-like PDZ" evidence="3">
    <location>
        <begin position="190"/>
        <end position="306"/>
    </location>
</feature>
<name>A0A9Q8VE75_9HYPO</name>
<dbReference type="RefSeq" id="XP_047845849.1">
    <property type="nucleotide sequence ID" value="XM_047989844.1"/>
</dbReference>